<organism evidence="3 4">
    <name type="scientific">Vitrella brassicaformis (strain CCMP3155)</name>
    <dbReference type="NCBI Taxonomy" id="1169540"/>
    <lineage>
        <taxon>Eukaryota</taxon>
        <taxon>Sar</taxon>
        <taxon>Alveolata</taxon>
        <taxon>Colpodellida</taxon>
        <taxon>Vitrellaceae</taxon>
        <taxon>Vitrella</taxon>
    </lineage>
</organism>
<feature type="compositionally biased region" description="Polar residues" evidence="2">
    <location>
        <begin position="3214"/>
        <end position="3228"/>
    </location>
</feature>
<feature type="compositionally biased region" description="Basic and acidic residues" evidence="2">
    <location>
        <begin position="1"/>
        <end position="13"/>
    </location>
</feature>
<feature type="compositionally biased region" description="Basic residues" evidence="2">
    <location>
        <begin position="2594"/>
        <end position="2604"/>
    </location>
</feature>
<feature type="compositionally biased region" description="Basic and acidic residues" evidence="2">
    <location>
        <begin position="1781"/>
        <end position="1795"/>
    </location>
</feature>
<feature type="compositionally biased region" description="Low complexity" evidence="2">
    <location>
        <begin position="1796"/>
        <end position="1809"/>
    </location>
</feature>
<feature type="compositionally biased region" description="Polar residues" evidence="2">
    <location>
        <begin position="489"/>
        <end position="502"/>
    </location>
</feature>
<dbReference type="InterPro" id="IPR039191">
    <property type="entry name" value="Nopp140-like"/>
</dbReference>
<evidence type="ECO:0000256" key="1">
    <source>
        <dbReference type="SAM" id="Coils"/>
    </source>
</evidence>
<feature type="compositionally biased region" description="Basic and acidic residues" evidence="2">
    <location>
        <begin position="2051"/>
        <end position="2070"/>
    </location>
</feature>
<feature type="region of interest" description="Disordered" evidence="2">
    <location>
        <begin position="1398"/>
        <end position="1560"/>
    </location>
</feature>
<accession>A0A0G4G658</accession>
<feature type="compositionally biased region" description="Low complexity" evidence="2">
    <location>
        <begin position="2071"/>
        <end position="2099"/>
    </location>
</feature>
<feature type="region of interest" description="Disordered" evidence="2">
    <location>
        <begin position="2779"/>
        <end position="2810"/>
    </location>
</feature>
<evidence type="ECO:0000313" key="3">
    <source>
        <dbReference type="EMBL" id="CEM24000.1"/>
    </source>
</evidence>
<feature type="compositionally biased region" description="Basic residues" evidence="2">
    <location>
        <begin position="2100"/>
        <end position="2111"/>
    </location>
</feature>
<feature type="compositionally biased region" description="Basic and acidic residues" evidence="2">
    <location>
        <begin position="1416"/>
        <end position="1430"/>
    </location>
</feature>
<feature type="region of interest" description="Disordered" evidence="2">
    <location>
        <begin position="42"/>
        <end position="63"/>
    </location>
</feature>
<feature type="compositionally biased region" description="Low complexity" evidence="2">
    <location>
        <begin position="1541"/>
        <end position="1551"/>
    </location>
</feature>
<evidence type="ECO:0000313" key="4">
    <source>
        <dbReference type="Proteomes" id="UP000041254"/>
    </source>
</evidence>
<feature type="compositionally biased region" description="Basic and acidic residues" evidence="2">
    <location>
        <begin position="3128"/>
        <end position="3141"/>
    </location>
</feature>
<gene>
    <name evidence="3" type="ORF">Vbra_22678</name>
</gene>
<feature type="region of interest" description="Disordered" evidence="2">
    <location>
        <begin position="2206"/>
        <end position="2246"/>
    </location>
</feature>
<feature type="compositionally biased region" description="Pro residues" evidence="2">
    <location>
        <begin position="3022"/>
        <end position="3035"/>
    </location>
</feature>
<feature type="compositionally biased region" description="Basic and acidic residues" evidence="2">
    <location>
        <begin position="1531"/>
        <end position="1540"/>
    </location>
</feature>
<feature type="region of interest" description="Disordered" evidence="2">
    <location>
        <begin position="1"/>
        <end position="26"/>
    </location>
</feature>
<feature type="region of interest" description="Disordered" evidence="2">
    <location>
        <begin position="2962"/>
        <end position="2989"/>
    </location>
</feature>
<feature type="compositionally biased region" description="Polar residues" evidence="2">
    <location>
        <begin position="3156"/>
        <end position="3168"/>
    </location>
</feature>
<dbReference type="InParanoid" id="A0A0G4G658"/>
<feature type="region of interest" description="Disordered" evidence="2">
    <location>
        <begin position="279"/>
        <end position="300"/>
    </location>
</feature>
<evidence type="ECO:0000256" key="2">
    <source>
        <dbReference type="SAM" id="MobiDB-lite"/>
    </source>
</evidence>
<feature type="compositionally biased region" description="Basic and acidic residues" evidence="2">
    <location>
        <begin position="1274"/>
        <end position="1289"/>
    </location>
</feature>
<dbReference type="Proteomes" id="UP000041254">
    <property type="component" value="Unassembled WGS sequence"/>
</dbReference>
<dbReference type="PANTHER" id="PTHR23216">
    <property type="entry name" value="NUCLEOLAR AND COILED-BODY PHOSPHOPROTEIN 1"/>
    <property type="match status" value="1"/>
</dbReference>
<feature type="compositionally biased region" description="Low complexity" evidence="2">
    <location>
        <begin position="1466"/>
        <end position="1479"/>
    </location>
</feature>
<dbReference type="VEuPathDB" id="CryptoDB:Vbra_22678"/>
<feature type="compositionally biased region" description="Basic residues" evidence="2">
    <location>
        <begin position="3085"/>
        <end position="3094"/>
    </location>
</feature>
<dbReference type="PANTHER" id="PTHR23216:SF1">
    <property type="entry name" value="NUCLEOLAR AND COILED-BODY PHOSPHOPROTEIN 1"/>
    <property type="match status" value="1"/>
</dbReference>
<keyword evidence="1" id="KW-0175">Coiled coil</keyword>
<feature type="region of interest" description="Disordered" evidence="2">
    <location>
        <begin position="466"/>
        <end position="652"/>
    </location>
</feature>
<name>A0A0G4G658_VITBC</name>
<feature type="compositionally biased region" description="Basic and acidic residues" evidence="2">
    <location>
        <begin position="511"/>
        <end position="528"/>
    </location>
</feature>
<feature type="region of interest" description="Disordered" evidence="2">
    <location>
        <begin position="2380"/>
        <end position="2405"/>
    </location>
</feature>
<feature type="region of interest" description="Disordered" evidence="2">
    <location>
        <begin position="1918"/>
        <end position="1955"/>
    </location>
</feature>
<feature type="compositionally biased region" description="Basic and acidic residues" evidence="2">
    <location>
        <begin position="2387"/>
        <end position="2405"/>
    </location>
</feature>
<feature type="compositionally biased region" description="Low complexity" evidence="2">
    <location>
        <begin position="281"/>
        <end position="291"/>
    </location>
</feature>
<feature type="compositionally biased region" description="Low complexity" evidence="2">
    <location>
        <begin position="1440"/>
        <end position="1455"/>
    </location>
</feature>
<feature type="region of interest" description="Disordered" evidence="2">
    <location>
        <begin position="2275"/>
        <end position="2355"/>
    </location>
</feature>
<protein>
    <submittedName>
        <fullName evidence="3">Uncharacterized protein</fullName>
    </submittedName>
</protein>
<feature type="compositionally biased region" description="Basic and acidic residues" evidence="2">
    <location>
        <begin position="2605"/>
        <end position="2614"/>
    </location>
</feature>
<feature type="region of interest" description="Disordered" evidence="2">
    <location>
        <begin position="3021"/>
        <end position="3228"/>
    </location>
</feature>
<feature type="compositionally biased region" description="Basic residues" evidence="2">
    <location>
        <begin position="607"/>
        <end position="619"/>
    </location>
</feature>
<feature type="coiled-coil region" evidence="1">
    <location>
        <begin position="1337"/>
        <end position="1371"/>
    </location>
</feature>
<feature type="region of interest" description="Disordered" evidence="2">
    <location>
        <begin position="2594"/>
        <end position="2718"/>
    </location>
</feature>
<feature type="compositionally biased region" description="Low complexity" evidence="2">
    <location>
        <begin position="1231"/>
        <end position="1243"/>
    </location>
</feature>
<feature type="region of interest" description="Disordered" evidence="2">
    <location>
        <begin position="1267"/>
        <end position="1299"/>
    </location>
</feature>
<feature type="region of interest" description="Disordered" evidence="2">
    <location>
        <begin position="1777"/>
        <end position="1819"/>
    </location>
</feature>
<feature type="compositionally biased region" description="Acidic residues" evidence="2">
    <location>
        <begin position="534"/>
        <end position="562"/>
    </location>
</feature>
<dbReference type="GO" id="GO:0005730">
    <property type="term" value="C:nucleolus"/>
    <property type="evidence" value="ECO:0007669"/>
    <property type="project" value="InterPro"/>
</dbReference>
<dbReference type="EMBL" id="CDMY01000575">
    <property type="protein sequence ID" value="CEM24000.1"/>
    <property type="molecule type" value="Genomic_DNA"/>
</dbReference>
<proteinExistence type="predicted"/>
<sequence>MPTLTDHRREAPHGRKGFLPKPPKTDEDLIRRVRRAMHKWTPHEVGPQQTAHGRRRGARVQQKEPSYMPDLALTGSPTKKTIPSATQKTTFVTELDEWGKTMLADGEERANPFRPSRSRYVEYFRESEGRVGGLYQKLGCLAEASAQIRHREQYIDLEEYRVNRRPRGKMDAMEFLNRLTDTEFFLEVVNAFSGYQNFFEQVDLGRVVQVCEYYTRLKSFLLRVMQVLHDITENGWVWTILPPTKFDYKAQKKATQILMMVRGHMKNVLKDLKGSLEIKSESSSSDEGAAGEIEKKEDDEEDIDSHVEFLAQIRKIEALWKRLHFSKATKLEAAWGAEEASIGLGLALSFLRIFVKRCLALEPAIRSYFERLISTDSIFSLKLLESKHTAEEALQSRKCHWSMIMGQFVECIMNEIRKVQIREMVLHQTKQGYNMSMARASQILEDVIAPLELGLEIPLTDVSPAADAARQAQLPQEDGKTPSAPGPSRQATNVSLKSQRSQKGTEEDETVEVKPAESETDAAERELEALLDQASEEEDHERDEESWEESTEEETTEADDQTSEALSRPSKKPTVTFAEAEENQAADATTEDQQEDGTTPPSPHVRDKAKKRRRRRRKRQAEDFVEGSPLDSFPLDSFERLDTADQTPPKLNLPFVSEEEDAAMVESRIGQLEQQYRRLFLIRRRLMRRGEDEQQILDKLKKSHATTRERLLSFISVNRKKIVLMPSLQRRVERLRNLTLDGVLAYKEDLEDSKEAAGGKDEYDDPGRLTEKGTGITWDGVDEIKGESRLMHMVRIMKRTSANLVNGARAYNGTFLTLRAAQKELKELLRVEVAGEMTQAVQNRIETIREYMCKRVRSMRLYGLPSLFASARKSLQAALRRMSIESAGGTPSAKSRREQERLRAMKGEALRRRYQLLTRAKELFLREFDRMECDISWEVDPTVSDRLACLESQVASSMKMRTALLEAMGDLRVNLANEKKQAIKYEYSINDKKQQLIQRHEWAVLLHEGLTQAGVPFIFNAETFKYESSVVFGEAELTYYSKRSQELKALFKAFIRSQTAPPDRPESPSEAAFSLQPICHVPNLIDPSWIAELQTDINAHIEDTKNHMRQQREFAAMRRERGDSYSSSAALESAWVQPRKKLLKMVVGGLARLHSEWLKVSRKRWRIADIATRRFLGRLIYLSHLNNKGYVKRKLEGFPHGVRVMKRSDSATFLPLRRTRTMAFRADADMSRASSRESSASSSTGMRLKRSKTSAVIVDESEKAKWSRHFQTTEGREEVESAAAEDRKQAAKSSRLIPSSKGRKGEWLSELRKIKAMTRLIIRRRPSEVQAIQEAQQARNEEEKAKYRNDNEMLRQRLQDLENLMQLQDAAYQKRFGKLRATAKVAVAAVNVLAPRTSDDISPRQRPLPETSPRQTESESREETPERQPIDEEVDQAIMRRLSVQPVSSSSSRGTRSSREARELSPRSPSSSKSSSASDHASRGKEAGSGDAETGPAPEAGRSSAEVEGERSPKALRQSAPEIRHSPRASSSEHRPDRRASSNSSSASRRSVVGGGLGYQPTAGVKTVDISMMKQLRMVGAAPERIMEVVLGRREVRRGVMDVRKARKLNKAMHRYLATRFELLKKLVLVHGSAHLVEVLCGLVGPETLKTEKAMKEERNRLAATLKTMENLINFWRDRVAHVAESTRQRRTLMGALARTQKEQTHLYAMDEAYQMLVSSAAGPSLLSSSLGSSMPTTFRQSVWLQNEIFKPRAAGRTGGPGVAALNTDLMLFPGMARPGSARDVRAETPPEMMRRSSGGSSSASSSADGDMDKEASVKRRGTKLWADLRLQAMMEDKTIVETLQASAGQYTNDELLTLISTLSSLPRAAAATGISLSKRASLQQFIAEAHAVLVSRVRQQGGEARGLVRSYSYDDLSPAMRPQRATPTPPVTVHGPRAPPDDTMSRGMGRGRPRVRRGGALAAAIRERRLEDGAEDVGIVRMLGEGRDDAVKEVSGGMSRKEMLAIMRRSRAEGAQGAEAADMEVEALAVSGGRDLPTDHPKPKSPPKLKRGETTVKMLRQEKSRREGWRSGSRTPSSSSSYSSASSSSGSSSSASASSRRKKKRLKKRGTVVVDESEQVSDATGDKTKITERLRERVRILEEDLEEEFRLEKEENPVLMSRRILMSLGKKKRRKKAKKKASHLVPQADVVLAEQIADLEAKHGTATAPASPVMPSRGLGSEGTLTTDFSDTVSNVSSMGPRRGDASFRSVMAKRRASRRVALQKMLAAPPERIFEEESEGIASSAISESSRSVGVPSQLASEQPMFEVRGHGSSSAEDSDESPSNRVKSERKVQMLQSHGTMVPSAGPKKQPMRVKFGKTQMFGGDEGPIELSSTKAAPFQRGSSAEEKLDTQSVDVHVEKEETDKSRIFTGSAVQMRRQMRRMDTPKAMVDLLEGGKVPIADASGRRASITVMHAPPAAEAPAPDEQSPMQRGGSMCVLTPTAGKAPVVAAPPSESEAASEILMDSGYRRRPLRVRLRKRPRQVREALVPPSNLLSESLPVSDSEAMPLTRRQRASLLGWLGRRGLRGQATRDILPGGFYLPHAAEVRRRRRAARQRKMRRSVREDKEKAEAPPFIRRLGDTDEGDEMAAPIQKTVVREPARAPQPPQETQDVGGLIEVIKSGVPSMKTKQSPRPSPLMQPQEPLSSAEGPRPLSVHLSSSEGPRPAARSTAAQPTSIAKLLASGWLLRTELVSVPPAPLPVSLPSAAHQHMLRNLAAEIQRVAPVREEREQIVEQDGATLSPIAGKGLGVSRSPPRVRQQKRRKTEIAATPRASIELQPPSLLEPALYAQSVEPQPKRVGHPLRQFTTAVIPAHDDEDTSYLTPLKQQRHLRGWRVSFLQHTPVKGTWGMSEIEKERLLLPPIATMRKRRDRRSRTKEWTGGVGLFPSKKRMRALDFCPPLNTESDHEKDLLLDLQRKAEEPPQSSSADETAVSPLKRRHRGEGVSRALARHVVTPATAAPLADSFNAVGPTATSLYVPPPKAATQKPPPMNTDEANPAPAADVHQQPPTRVSDDPYLFMSLDIAGMRPPVTEPPLDQSPKKRRERRKSPSVRTEAPPPRNQQQADMGIPEASTLQPIPEQPQEEAKDMNIKDEQQREKKRRHKKETREASRQSGNRSATSERSTQQRKKVGTPATPDERAESRSSASSSSANVQSMPGVIVGNKGSWVSPASTGETFKPATTR</sequence>
<feature type="compositionally biased region" description="Acidic residues" evidence="2">
    <location>
        <begin position="579"/>
        <end position="595"/>
    </location>
</feature>
<keyword evidence="4" id="KW-1185">Reference proteome</keyword>
<feature type="region of interest" description="Disordered" evidence="2">
    <location>
        <begin position="2032"/>
        <end position="2121"/>
    </location>
</feature>
<feature type="compositionally biased region" description="Low complexity" evidence="2">
    <location>
        <begin position="2282"/>
        <end position="2297"/>
    </location>
</feature>
<reference evidence="3 4" key="1">
    <citation type="submission" date="2014-11" db="EMBL/GenBank/DDBJ databases">
        <authorList>
            <person name="Zhu J."/>
            <person name="Qi W."/>
            <person name="Song R."/>
        </authorList>
    </citation>
    <scope>NUCLEOTIDE SEQUENCE [LARGE SCALE GENOMIC DNA]</scope>
</reference>
<feature type="compositionally biased region" description="Polar residues" evidence="2">
    <location>
        <begin position="2224"/>
        <end position="2239"/>
    </location>
</feature>
<feature type="region of interest" description="Disordered" evidence="2">
    <location>
        <begin position="1227"/>
        <end position="1254"/>
    </location>
</feature>